<dbReference type="Proteomes" id="UP001432322">
    <property type="component" value="Unassembled WGS sequence"/>
</dbReference>
<feature type="transmembrane region" description="Helical" evidence="2">
    <location>
        <begin position="35"/>
        <end position="59"/>
    </location>
</feature>
<name>A0AAV5UW67_9BILA</name>
<dbReference type="GO" id="GO:0008889">
    <property type="term" value="F:glycerophosphodiester phosphodiesterase activity"/>
    <property type="evidence" value="ECO:0007669"/>
    <property type="project" value="TreeGrafter"/>
</dbReference>
<dbReference type="PROSITE" id="PS51704">
    <property type="entry name" value="GP_PDE"/>
    <property type="match status" value="1"/>
</dbReference>
<comment type="caution">
    <text evidence="4">The sequence shown here is derived from an EMBL/GenBank/DDBJ whole genome shotgun (WGS) entry which is preliminary data.</text>
</comment>
<dbReference type="GO" id="GO:0006580">
    <property type="term" value="P:ethanolamine metabolic process"/>
    <property type="evidence" value="ECO:0007669"/>
    <property type="project" value="TreeGrafter"/>
</dbReference>
<evidence type="ECO:0000256" key="2">
    <source>
        <dbReference type="SAM" id="Phobius"/>
    </source>
</evidence>
<dbReference type="PANTHER" id="PTHR46320">
    <property type="entry name" value="GLYCEROPHOSPHODIESTER PHOSPHODIESTERASE 1"/>
    <property type="match status" value="1"/>
</dbReference>
<dbReference type="SUPFAM" id="SSF51695">
    <property type="entry name" value="PLC-like phosphodiesterases"/>
    <property type="match status" value="1"/>
</dbReference>
<keyword evidence="2" id="KW-0472">Membrane</keyword>
<keyword evidence="2" id="KW-0812">Transmembrane</keyword>
<accession>A0AAV5UW67</accession>
<dbReference type="PANTHER" id="PTHR46320:SF1">
    <property type="entry name" value="GLYCEROPHOSPHODIESTER PHOSPHODIESTERASE 1"/>
    <property type="match status" value="1"/>
</dbReference>
<reference evidence="4" key="1">
    <citation type="submission" date="2023-10" db="EMBL/GenBank/DDBJ databases">
        <title>Genome assembly of Pristionchus species.</title>
        <authorList>
            <person name="Yoshida K."/>
            <person name="Sommer R.J."/>
        </authorList>
    </citation>
    <scope>NUCLEOTIDE SEQUENCE</scope>
    <source>
        <strain evidence="4">RS5133</strain>
    </source>
</reference>
<proteinExistence type="predicted"/>
<dbReference type="Pfam" id="PF03009">
    <property type="entry name" value="GDPD"/>
    <property type="match status" value="1"/>
</dbReference>
<feature type="region of interest" description="Disordered" evidence="1">
    <location>
        <begin position="1"/>
        <end position="27"/>
    </location>
</feature>
<sequence>MNSTAPPYYPHTLEIEEEPPPPPTKHRKRSLLSPLCCLLTSPVFLVFLFGILSLLFYAYRNSPVDVNRSRAFFDRFKVGGHRGVIGDVPENSMAAFQKALDSGADTIELDVMLTSDKRAIIMHDDTTDRTTNAKRIVAQTPYEGIRRLKLVHNNQETAEKIPSFDEALSFVKKNKLNVVIDVKDHSEEMVNEICRLITRYSLHDRAIVSSFNPLVPFLIKKTDDRILTGITFRRWAKSTLTEDDSVKRHPFYVNWLYGVFDTLNYYGIVSMLTPSFLGTEMILANHLDISPKLVSHAFHYGFQIVSWTSNSVNEAKFYKSIKVPLLTDLPVVMQAMKAED</sequence>
<keyword evidence="5" id="KW-1185">Reference proteome</keyword>
<dbReference type="EMBL" id="BTSY01000001">
    <property type="protein sequence ID" value="GMT10574.1"/>
    <property type="molecule type" value="Genomic_DNA"/>
</dbReference>
<dbReference type="Gene3D" id="3.20.20.190">
    <property type="entry name" value="Phosphatidylinositol (PI) phosphodiesterase"/>
    <property type="match status" value="1"/>
</dbReference>
<evidence type="ECO:0000313" key="5">
    <source>
        <dbReference type="Proteomes" id="UP001432322"/>
    </source>
</evidence>
<feature type="domain" description="GP-PDE" evidence="3">
    <location>
        <begin position="76"/>
        <end position="340"/>
    </location>
</feature>
<evidence type="ECO:0000256" key="1">
    <source>
        <dbReference type="SAM" id="MobiDB-lite"/>
    </source>
</evidence>
<evidence type="ECO:0000313" key="4">
    <source>
        <dbReference type="EMBL" id="GMT10574.1"/>
    </source>
</evidence>
<dbReference type="GO" id="GO:0070291">
    <property type="term" value="P:N-acylethanolamine metabolic process"/>
    <property type="evidence" value="ECO:0007669"/>
    <property type="project" value="TreeGrafter"/>
</dbReference>
<dbReference type="GO" id="GO:0006644">
    <property type="term" value="P:phospholipid metabolic process"/>
    <property type="evidence" value="ECO:0007669"/>
    <property type="project" value="TreeGrafter"/>
</dbReference>
<dbReference type="GO" id="GO:0005886">
    <property type="term" value="C:plasma membrane"/>
    <property type="evidence" value="ECO:0007669"/>
    <property type="project" value="TreeGrafter"/>
</dbReference>
<dbReference type="InterPro" id="IPR017946">
    <property type="entry name" value="PLC-like_Pdiesterase_TIM-brl"/>
</dbReference>
<dbReference type="AlphaFoldDB" id="A0AAV5UW67"/>
<organism evidence="4 5">
    <name type="scientific">Pristionchus fissidentatus</name>
    <dbReference type="NCBI Taxonomy" id="1538716"/>
    <lineage>
        <taxon>Eukaryota</taxon>
        <taxon>Metazoa</taxon>
        <taxon>Ecdysozoa</taxon>
        <taxon>Nematoda</taxon>
        <taxon>Chromadorea</taxon>
        <taxon>Rhabditida</taxon>
        <taxon>Rhabditina</taxon>
        <taxon>Diplogasteromorpha</taxon>
        <taxon>Diplogasteroidea</taxon>
        <taxon>Neodiplogasteridae</taxon>
        <taxon>Pristionchus</taxon>
    </lineage>
</organism>
<evidence type="ECO:0000259" key="3">
    <source>
        <dbReference type="PROSITE" id="PS51704"/>
    </source>
</evidence>
<protein>
    <recommendedName>
        <fullName evidence="3">GP-PDE domain-containing protein</fullName>
    </recommendedName>
</protein>
<keyword evidence="2" id="KW-1133">Transmembrane helix</keyword>
<gene>
    <name evidence="4" type="ORF">PFISCL1PPCAC_1871</name>
</gene>
<dbReference type="InterPro" id="IPR030395">
    <property type="entry name" value="GP_PDE_dom"/>
</dbReference>